<comment type="caution">
    <text evidence="1">The sequence shown here is derived from an EMBL/GenBank/DDBJ whole genome shotgun (WGS) entry which is preliminary data.</text>
</comment>
<gene>
    <name evidence="1" type="ORF">ElyMa_000532300</name>
</gene>
<organism evidence="1 2">
    <name type="scientific">Elysia marginata</name>
    <dbReference type="NCBI Taxonomy" id="1093978"/>
    <lineage>
        <taxon>Eukaryota</taxon>
        <taxon>Metazoa</taxon>
        <taxon>Spiralia</taxon>
        <taxon>Lophotrochozoa</taxon>
        <taxon>Mollusca</taxon>
        <taxon>Gastropoda</taxon>
        <taxon>Heterobranchia</taxon>
        <taxon>Euthyneura</taxon>
        <taxon>Panpulmonata</taxon>
        <taxon>Sacoglossa</taxon>
        <taxon>Placobranchoidea</taxon>
        <taxon>Plakobranchidae</taxon>
        <taxon>Elysia</taxon>
    </lineage>
</organism>
<accession>A0AAV4G0B3</accession>
<protein>
    <submittedName>
        <fullName evidence="1">Uncharacterized protein</fullName>
    </submittedName>
</protein>
<dbReference type="Proteomes" id="UP000762676">
    <property type="component" value="Unassembled WGS sequence"/>
</dbReference>
<feature type="non-terminal residue" evidence="1">
    <location>
        <position position="1"/>
    </location>
</feature>
<sequence length="66" mass="7481">ARATCKQQWTEASKNKKAKKCDLAKQWRTCMDSYIMQGRCKKIPSEVADEEEKSCKAAKPGNGLWS</sequence>
<dbReference type="EMBL" id="BMAT01001019">
    <property type="protein sequence ID" value="GFR78363.1"/>
    <property type="molecule type" value="Genomic_DNA"/>
</dbReference>
<keyword evidence="2" id="KW-1185">Reference proteome</keyword>
<name>A0AAV4G0B3_9GAST</name>
<dbReference type="AlphaFoldDB" id="A0AAV4G0B3"/>
<evidence type="ECO:0000313" key="2">
    <source>
        <dbReference type="Proteomes" id="UP000762676"/>
    </source>
</evidence>
<evidence type="ECO:0000313" key="1">
    <source>
        <dbReference type="EMBL" id="GFR78363.1"/>
    </source>
</evidence>
<proteinExistence type="predicted"/>
<reference evidence="1 2" key="1">
    <citation type="journal article" date="2021" name="Elife">
        <title>Chloroplast acquisition without the gene transfer in kleptoplastic sea slugs, Plakobranchus ocellatus.</title>
        <authorList>
            <person name="Maeda T."/>
            <person name="Takahashi S."/>
            <person name="Yoshida T."/>
            <person name="Shimamura S."/>
            <person name="Takaki Y."/>
            <person name="Nagai Y."/>
            <person name="Toyoda A."/>
            <person name="Suzuki Y."/>
            <person name="Arimoto A."/>
            <person name="Ishii H."/>
            <person name="Satoh N."/>
            <person name="Nishiyama T."/>
            <person name="Hasebe M."/>
            <person name="Maruyama T."/>
            <person name="Minagawa J."/>
            <person name="Obokata J."/>
            <person name="Shigenobu S."/>
        </authorList>
    </citation>
    <scope>NUCLEOTIDE SEQUENCE [LARGE SCALE GENOMIC DNA]</scope>
</reference>